<dbReference type="CDD" id="cd05403">
    <property type="entry name" value="NT_KNTase_like"/>
    <property type="match status" value="1"/>
</dbReference>
<dbReference type="OrthoDB" id="559450at2"/>
<protein>
    <submittedName>
        <fullName evidence="2">Nucleotidyltransferase domain-containing protein</fullName>
    </submittedName>
</protein>
<dbReference type="EMBL" id="VNIM01000152">
    <property type="protein sequence ID" value="TVV69993.1"/>
    <property type="molecule type" value="Genomic_DNA"/>
</dbReference>
<gene>
    <name evidence="2" type="ORF">FOY91_20195</name>
</gene>
<evidence type="ECO:0000313" key="3">
    <source>
        <dbReference type="Proteomes" id="UP000318681"/>
    </source>
</evidence>
<feature type="domain" description="Polymerase beta nucleotidyltransferase" evidence="1">
    <location>
        <begin position="25"/>
        <end position="96"/>
    </location>
</feature>
<organism evidence="2 3">
    <name type="scientific">Alterirhizorhabdus solaris</name>
    <dbReference type="NCBI Taxonomy" id="2529389"/>
    <lineage>
        <taxon>Bacteria</taxon>
        <taxon>Pseudomonadati</taxon>
        <taxon>Pseudomonadota</taxon>
        <taxon>Alphaproteobacteria</taxon>
        <taxon>Sphingomonadales</taxon>
        <taxon>Rhizorhabdaceae</taxon>
        <taxon>Alterirhizorhabdus</taxon>
    </lineage>
</organism>
<dbReference type="Gene3D" id="3.30.460.10">
    <property type="entry name" value="Beta Polymerase, domain 2"/>
    <property type="match status" value="1"/>
</dbReference>
<dbReference type="SUPFAM" id="SSF81301">
    <property type="entry name" value="Nucleotidyltransferase"/>
    <property type="match status" value="1"/>
</dbReference>
<dbReference type="Pfam" id="PF18765">
    <property type="entry name" value="Polbeta"/>
    <property type="match status" value="1"/>
</dbReference>
<sequence>MLRRSPDPCAAVTFGAMCEQIKTAIAESLKSHPSVASAWGFGSFFRGEDYHDIDILVVIEATNGRLLDISRAIRTTLLRIEHTIGTSIDLIILTETEFESRPLRDMDQLVRITA</sequence>
<dbReference type="AlphaFoldDB" id="A0A558QS69"/>
<name>A0A558QS69_9SPHN</name>
<evidence type="ECO:0000259" key="1">
    <source>
        <dbReference type="Pfam" id="PF18765"/>
    </source>
</evidence>
<evidence type="ECO:0000313" key="2">
    <source>
        <dbReference type="EMBL" id="TVV69993.1"/>
    </source>
</evidence>
<proteinExistence type="predicted"/>
<keyword evidence="3" id="KW-1185">Reference proteome</keyword>
<dbReference type="GO" id="GO:0016740">
    <property type="term" value="F:transferase activity"/>
    <property type="evidence" value="ECO:0007669"/>
    <property type="project" value="UniProtKB-KW"/>
</dbReference>
<dbReference type="InterPro" id="IPR041633">
    <property type="entry name" value="Polbeta"/>
</dbReference>
<dbReference type="InterPro" id="IPR043519">
    <property type="entry name" value="NT_sf"/>
</dbReference>
<comment type="caution">
    <text evidence="2">The sequence shown here is derived from an EMBL/GenBank/DDBJ whole genome shotgun (WGS) entry which is preliminary data.</text>
</comment>
<accession>A0A558QS69</accession>
<keyword evidence="2" id="KW-0808">Transferase</keyword>
<dbReference type="Proteomes" id="UP000318681">
    <property type="component" value="Unassembled WGS sequence"/>
</dbReference>
<reference evidence="2 3" key="1">
    <citation type="submission" date="2019-07" db="EMBL/GenBank/DDBJ databases">
        <title>Sphingomonas solaris sp. nov., isolated from a solar panel from Boston, Massachusetts.</title>
        <authorList>
            <person name="Tanner K."/>
            <person name="Pascual J."/>
            <person name="Mancuso C."/>
            <person name="Pereto J."/>
            <person name="Khalil A."/>
            <person name="Vilanova C."/>
        </authorList>
    </citation>
    <scope>NUCLEOTIDE SEQUENCE [LARGE SCALE GENOMIC DNA]</scope>
    <source>
        <strain evidence="2 3">R4DWN</strain>
    </source>
</reference>